<evidence type="ECO:0000313" key="2">
    <source>
        <dbReference type="Proteomes" id="UP000800082"/>
    </source>
</evidence>
<reference evidence="1" key="1">
    <citation type="journal article" date="2020" name="Stud. Mycol.">
        <title>101 Dothideomycetes genomes: a test case for predicting lifestyles and emergence of pathogens.</title>
        <authorList>
            <person name="Haridas S."/>
            <person name="Albert R."/>
            <person name="Binder M."/>
            <person name="Bloem J."/>
            <person name="Labutti K."/>
            <person name="Salamov A."/>
            <person name="Andreopoulos B."/>
            <person name="Baker S."/>
            <person name="Barry K."/>
            <person name="Bills G."/>
            <person name="Bluhm B."/>
            <person name="Cannon C."/>
            <person name="Castanera R."/>
            <person name="Culley D."/>
            <person name="Daum C."/>
            <person name="Ezra D."/>
            <person name="Gonzalez J."/>
            <person name="Henrissat B."/>
            <person name="Kuo A."/>
            <person name="Liang C."/>
            <person name="Lipzen A."/>
            <person name="Lutzoni F."/>
            <person name="Magnuson J."/>
            <person name="Mondo S."/>
            <person name="Nolan M."/>
            <person name="Ohm R."/>
            <person name="Pangilinan J."/>
            <person name="Park H.-J."/>
            <person name="Ramirez L."/>
            <person name="Alfaro M."/>
            <person name="Sun H."/>
            <person name="Tritt A."/>
            <person name="Yoshinaga Y."/>
            <person name="Zwiers L.-H."/>
            <person name="Turgeon B."/>
            <person name="Goodwin S."/>
            <person name="Spatafora J."/>
            <person name="Crous P."/>
            <person name="Grigoriev I."/>
        </authorList>
    </citation>
    <scope>NUCLEOTIDE SEQUENCE</scope>
    <source>
        <strain evidence="1">CBS 183.55</strain>
    </source>
</reference>
<dbReference type="RefSeq" id="XP_033444402.1">
    <property type="nucleotide sequence ID" value="XM_033593933.1"/>
</dbReference>
<proteinExistence type="predicted"/>
<protein>
    <submittedName>
        <fullName evidence="1">Uncharacterized protein</fullName>
    </submittedName>
</protein>
<dbReference type="AlphaFoldDB" id="A0A6A5R9Z5"/>
<accession>A0A6A5R9Z5</accession>
<name>A0A6A5R9Z5_9PLEO</name>
<dbReference type="Proteomes" id="UP000800082">
    <property type="component" value="Unassembled WGS sequence"/>
</dbReference>
<organism evidence="1 2">
    <name type="scientific">Didymella exigua CBS 183.55</name>
    <dbReference type="NCBI Taxonomy" id="1150837"/>
    <lineage>
        <taxon>Eukaryota</taxon>
        <taxon>Fungi</taxon>
        <taxon>Dikarya</taxon>
        <taxon>Ascomycota</taxon>
        <taxon>Pezizomycotina</taxon>
        <taxon>Dothideomycetes</taxon>
        <taxon>Pleosporomycetidae</taxon>
        <taxon>Pleosporales</taxon>
        <taxon>Pleosporineae</taxon>
        <taxon>Didymellaceae</taxon>
        <taxon>Didymella</taxon>
    </lineage>
</organism>
<gene>
    <name evidence="1" type="ORF">M421DRAFT_424978</name>
</gene>
<dbReference type="GeneID" id="54351601"/>
<sequence>MQYASDPSTECDALSILQTETKATPDNTVQILDAVEHELKDTTETVYAIATSV</sequence>
<dbReference type="EMBL" id="ML978996">
    <property type="protein sequence ID" value="KAF1924149.1"/>
    <property type="molecule type" value="Genomic_DNA"/>
</dbReference>
<keyword evidence="2" id="KW-1185">Reference proteome</keyword>
<evidence type="ECO:0000313" key="1">
    <source>
        <dbReference type="EMBL" id="KAF1924149.1"/>
    </source>
</evidence>